<dbReference type="EMBL" id="OW240913">
    <property type="protein sequence ID" value="CAH2250635.1"/>
    <property type="molecule type" value="Genomic_DNA"/>
</dbReference>
<keyword evidence="2" id="KW-1185">Reference proteome</keyword>
<evidence type="ECO:0000313" key="1">
    <source>
        <dbReference type="EMBL" id="CAH2250635.1"/>
    </source>
</evidence>
<gene>
    <name evidence="1" type="ORF">PECUL_23A003093</name>
</gene>
<organism evidence="1 2">
    <name type="scientific">Pelobates cultripes</name>
    <name type="common">Western spadefoot toad</name>
    <dbReference type="NCBI Taxonomy" id="61616"/>
    <lineage>
        <taxon>Eukaryota</taxon>
        <taxon>Metazoa</taxon>
        <taxon>Chordata</taxon>
        <taxon>Craniata</taxon>
        <taxon>Vertebrata</taxon>
        <taxon>Euteleostomi</taxon>
        <taxon>Amphibia</taxon>
        <taxon>Batrachia</taxon>
        <taxon>Anura</taxon>
        <taxon>Pelobatoidea</taxon>
        <taxon>Pelobatidae</taxon>
        <taxon>Pelobates</taxon>
    </lineage>
</organism>
<dbReference type="AlphaFoldDB" id="A0AAD1REG8"/>
<sequence>MAAGTRGRRRQDGVLAWRMLRLHGGVVRRRWGRLHADPLTGPPYTKAPTSVTMEVIGDLMAAHHKKISADVALIRDEFKGITDRLRKMEFSSDSHTNQIMDLQAAIKDLQQKTLQQETLMTAQEDRYRRNNLKLRGVADSIPEAELPHLIRRLLTWH</sequence>
<accession>A0AAD1REG8</accession>
<evidence type="ECO:0000313" key="2">
    <source>
        <dbReference type="Proteomes" id="UP001295444"/>
    </source>
</evidence>
<reference evidence="1" key="1">
    <citation type="submission" date="2022-03" db="EMBL/GenBank/DDBJ databases">
        <authorList>
            <person name="Alioto T."/>
            <person name="Alioto T."/>
            <person name="Gomez Garrido J."/>
        </authorList>
    </citation>
    <scope>NUCLEOTIDE SEQUENCE</scope>
</reference>
<proteinExistence type="predicted"/>
<dbReference type="Proteomes" id="UP001295444">
    <property type="component" value="Chromosome 02"/>
</dbReference>
<name>A0AAD1REG8_PELCU</name>
<protein>
    <submittedName>
        <fullName evidence="1">Uncharacterized protein</fullName>
    </submittedName>
</protein>